<keyword evidence="4" id="KW-0238">DNA-binding</keyword>
<comment type="similarity">
    <text evidence="2">Belongs to the LysR transcriptional regulatory family.</text>
</comment>
<evidence type="ECO:0000256" key="4">
    <source>
        <dbReference type="ARBA" id="ARBA00023125"/>
    </source>
</evidence>
<dbReference type="EMBL" id="JAFCJH010000004">
    <property type="protein sequence ID" value="MBR0794884.1"/>
    <property type="molecule type" value="Genomic_DNA"/>
</dbReference>
<evidence type="ECO:0000256" key="2">
    <source>
        <dbReference type="ARBA" id="ARBA00009437"/>
    </source>
</evidence>
<name>A0ABS5FDK8_9BRAD</name>
<dbReference type="SUPFAM" id="SSF53850">
    <property type="entry name" value="Periplasmic binding protein-like II"/>
    <property type="match status" value="1"/>
</dbReference>
<comment type="caution">
    <text evidence="7">The sequence shown here is derived from an EMBL/GenBank/DDBJ whole genome shotgun (WGS) entry which is preliminary data.</text>
</comment>
<dbReference type="PANTHER" id="PTHR30346">
    <property type="entry name" value="TRANSCRIPTIONAL DUAL REGULATOR HCAR-RELATED"/>
    <property type="match status" value="1"/>
</dbReference>
<dbReference type="Proteomes" id="UP001315278">
    <property type="component" value="Unassembled WGS sequence"/>
</dbReference>
<dbReference type="PRINTS" id="PR00039">
    <property type="entry name" value="HTHLYSR"/>
</dbReference>
<keyword evidence="5" id="KW-0804">Transcription</keyword>
<dbReference type="RefSeq" id="WP_212491949.1">
    <property type="nucleotide sequence ID" value="NZ_JAFCJH010000004.1"/>
</dbReference>
<reference evidence="8" key="1">
    <citation type="journal article" date="2021" name="ISME J.">
        <title>Evolutionary origin and ecological implication of a unique nif island in free-living Bradyrhizobium lineages.</title>
        <authorList>
            <person name="Tao J."/>
        </authorList>
    </citation>
    <scope>NUCLEOTIDE SEQUENCE [LARGE SCALE GENOMIC DNA]</scope>
    <source>
        <strain evidence="8">SZCCT0434</strain>
    </source>
</reference>
<sequence length="319" mass="35209">MGNDRKYTDGPVRGRSSALTLQHLRYAVSAADHGSFRRTANALFLQQSTLSRRIRELEHSIGMTVFVRSSGGVRATRTGREFLRAARSILEQLDALLTTAHSTGRGEAGRLAIGFYTSLSAGNLRALLMDIWQRFPQIEIEMVESSRARLVTALRNGIVDVAIVTGADPLPDCNAQSLWSERVVVALSEGHRLADKDPLGWADLRAERLLVTRRDPGSQFQDLLVSKLSSPTDRPKIVLHDVSRGSLRNLVSAGFGITLVTEASVSTNFGGLVYRELRDTGEPTRISYFAHWRPDNENPALANFLKILSERYPSPTIAT</sequence>
<accession>A0ABS5FDK8</accession>
<dbReference type="InterPro" id="IPR036388">
    <property type="entry name" value="WH-like_DNA-bd_sf"/>
</dbReference>
<evidence type="ECO:0000259" key="6">
    <source>
        <dbReference type="PROSITE" id="PS50931"/>
    </source>
</evidence>
<keyword evidence="8" id="KW-1185">Reference proteome</keyword>
<evidence type="ECO:0000256" key="5">
    <source>
        <dbReference type="ARBA" id="ARBA00023163"/>
    </source>
</evidence>
<evidence type="ECO:0000313" key="7">
    <source>
        <dbReference type="EMBL" id="MBR0794884.1"/>
    </source>
</evidence>
<feature type="domain" description="HTH lysR-type" evidence="6">
    <location>
        <begin position="19"/>
        <end position="76"/>
    </location>
</feature>
<evidence type="ECO:0000256" key="1">
    <source>
        <dbReference type="ARBA" id="ARBA00003502"/>
    </source>
</evidence>
<dbReference type="InterPro" id="IPR005119">
    <property type="entry name" value="LysR_subst-bd"/>
</dbReference>
<evidence type="ECO:0000256" key="3">
    <source>
        <dbReference type="ARBA" id="ARBA00023015"/>
    </source>
</evidence>
<dbReference type="CDD" id="cd08414">
    <property type="entry name" value="PBP2_LTTR_aromatics_like"/>
    <property type="match status" value="1"/>
</dbReference>
<dbReference type="Pfam" id="PF03466">
    <property type="entry name" value="LysR_substrate"/>
    <property type="match status" value="1"/>
</dbReference>
<organism evidence="7 8">
    <name type="scientific">Bradyrhizobium jicamae</name>
    <dbReference type="NCBI Taxonomy" id="280332"/>
    <lineage>
        <taxon>Bacteria</taxon>
        <taxon>Pseudomonadati</taxon>
        <taxon>Pseudomonadota</taxon>
        <taxon>Alphaproteobacteria</taxon>
        <taxon>Hyphomicrobiales</taxon>
        <taxon>Nitrobacteraceae</taxon>
        <taxon>Bradyrhizobium</taxon>
    </lineage>
</organism>
<dbReference type="SUPFAM" id="SSF46785">
    <property type="entry name" value="Winged helix' DNA-binding domain"/>
    <property type="match status" value="1"/>
</dbReference>
<dbReference type="InterPro" id="IPR036390">
    <property type="entry name" value="WH_DNA-bd_sf"/>
</dbReference>
<protein>
    <submittedName>
        <fullName evidence="7">LysR family transcriptional regulator</fullName>
    </submittedName>
</protein>
<comment type="function">
    <text evidence="1">NodD regulates the expression of the nodABCFE genes which encode other nodulation proteins. NodD is also a negative regulator of its own expression. Binds flavonoids as inducers.</text>
</comment>
<dbReference type="InterPro" id="IPR000847">
    <property type="entry name" value="LysR_HTH_N"/>
</dbReference>
<dbReference type="PANTHER" id="PTHR30346:SF0">
    <property type="entry name" value="HCA OPERON TRANSCRIPTIONAL ACTIVATOR HCAR"/>
    <property type="match status" value="1"/>
</dbReference>
<keyword evidence="3" id="KW-0805">Transcription regulation</keyword>
<proteinExistence type="inferred from homology"/>
<evidence type="ECO:0000313" key="8">
    <source>
        <dbReference type="Proteomes" id="UP001315278"/>
    </source>
</evidence>
<dbReference type="Gene3D" id="3.40.190.10">
    <property type="entry name" value="Periplasmic binding protein-like II"/>
    <property type="match status" value="2"/>
</dbReference>
<dbReference type="Pfam" id="PF00126">
    <property type="entry name" value="HTH_1"/>
    <property type="match status" value="1"/>
</dbReference>
<dbReference type="PROSITE" id="PS50931">
    <property type="entry name" value="HTH_LYSR"/>
    <property type="match status" value="1"/>
</dbReference>
<gene>
    <name evidence="7" type="ORF">JQ615_05705</name>
</gene>
<dbReference type="Gene3D" id="1.10.10.10">
    <property type="entry name" value="Winged helix-like DNA-binding domain superfamily/Winged helix DNA-binding domain"/>
    <property type="match status" value="1"/>
</dbReference>